<dbReference type="EMBL" id="PYAV01000001">
    <property type="protein sequence ID" value="PSL51360.1"/>
    <property type="molecule type" value="Genomic_DNA"/>
</dbReference>
<organism evidence="1 2">
    <name type="scientific">Salsuginibacillus halophilus</name>
    <dbReference type="NCBI Taxonomy" id="517424"/>
    <lineage>
        <taxon>Bacteria</taxon>
        <taxon>Bacillati</taxon>
        <taxon>Bacillota</taxon>
        <taxon>Bacilli</taxon>
        <taxon>Bacillales</taxon>
        <taxon>Bacillaceae</taxon>
        <taxon>Salsuginibacillus</taxon>
    </lineage>
</organism>
<keyword evidence="2" id="KW-1185">Reference proteome</keyword>
<name>A0A2P8HYR6_9BACI</name>
<dbReference type="AlphaFoldDB" id="A0A2P8HYR6"/>
<proteinExistence type="predicted"/>
<reference evidence="1 2" key="1">
    <citation type="submission" date="2018-03" db="EMBL/GenBank/DDBJ databases">
        <title>Genomic Encyclopedia of Type Strains, Phase III (KMG-III): the genomes of soil and plant-associated and newly described type strains.</title>
        <authorList>
            <person name="Whitman W."/>
        </authorList>
    </citation>
    <scope>NUCLEOTIDE SEQUENCE [LARGE SCALE GENOMIC DNA]</scope>
    <source>
        <strain evidence="1 2">CGMCC 1.07653</strain>
    </source>
</reference>
<comment type="caution">
    <text evidence="1">The sequence shown here is derived from an EMBL/GenBank/DDBJ whole genome shotgun (WGS) entry which is preliminary data.</text>
</comment>
<dbReference type="RefSeq" id="WP_106587427.1">
    <property type="nucleotide sequence ID" value="NZ_PYAV01000001.1"/>
</dbReference>
<protein>
    <submittedName>
        <fullName evidence="1">Uncharacterized protein</fullName>
    </submittedName>
</protein>
<gene>
    <name evidence="1" type="ORF">B0H94_101275</name>
</gene>
<dbReference type="Proteomes" id="UP000242310">
    <property type="component" value="Unassembled WGS sequence"/>
</dbReference>
<evidence type="ECO:0000313" key="2">
    <source>
        <dbReference type="Proteomes" id="UP000242310"/>
    </source>
</evidence>
<sequence>MTSIEPLQAMLLSIQSAEKRVKSELTGEEREAVLASVNKARGDVKRAVAFKLTNGRAPFQP</sequence>
<evidence type="ECO:0000313" key="1">
    <source>
        <dbReference type="EMBL" id="PSL51360.1"/>
    </source>
</evidence>
<accession>A0A2P8HYR6</accession>